<reference evidence="4" key="1">
    <citation type="submission" date="2021-01" db="EMBL/GenBank/DDBJ databases">
        <title>Modified the classification status of verrucomicrobia.</title>
        <authorList>
            <person name="Feng X."/>
        </authorList>
    </citation>
    <scope>NUCLEOTIDE SEQUENCE</scope>
    <source>
        <strain evidence="4">KCTC 12986</strain>
    </source>
</reference>
<proteinExistence type="inferred from homology"/>
<evidence type="ECO:0000256" key="2">
    <source>
        <dbReference type="SAM" id="SignalP"/>
    </source>
</evidence>
<name>A0A934RRQ9_9BACT</name>
<dbReference type="SUPFAM" id="SSF49899">
    <property type="entry name" value="Concanavalin A-like lectins/glucanases"/>
    <property type="match status" value="1"/>
</dbReference>
<comment type="similarity">
    <text evidence="1">Belongs to the glycosyl hydrolase 16 family.</text>
</comment>
<dbReference type="RefSeq" id="WP_200392136.1">
    <property type="nucleotide sequence ID" value="NZ_JAENIO010000029.1"/>
</dbReference>
<evidence type="ECO:0000256" key="1">
    <source>
        <dbReference type="ARBA" id="ARBA00006865"/>
    </source>
</evidence>
<dbReference type="InterPro" id="IPR013320">
    <property type="entry name" value="ConA-like_dom_sf"/>
</dbReference>
<evidence type="ECO:0000313" key="4">
    <source>
        <dbReference type="EMBL" id="MBK1834702.1"/>
    </source>
</evidence>
<feature type="signal peptide" evidence="2">
    <location>
        <begin position="1"/>
        <end position="23"/>
    </location>
</feature>
<sequence>MTTATTTSLLLASALLLSAQAPSGPTFLAGMDPKPEGKKWVPVEEMSDEFQGTKLDLTKWQSEPVGDGWNWIGRPPGLFRAENVVVKDGRMNVTVSKLPEAMTLKGSTYTHQGAIVRSRHPGQKGWYFEARMKANQTAMSSTFWLMSKGNLPKRLELDIQECVGRTSELTHGFAKKWDQIFHSNLIHRTSRNNPEQVQRQGSVPTETKNWERFYVYGAWWKSEEEVQFFLDGKYVYSITPSVSWDVPGYIQMAIETYDWNPIPPDGGLVESGNWEQRTTKYDWVRVWRLQAEAR</sequence>
<dbReference type="EMBL" id="JAENIO010000029">
    <property type="protein sequence ID" value="MBK1834702.1"/>
    <property type="molecule type" value="Genomic_DNA"/>
</dbReference>
<dbReference type="PROSITE" id="PS51762">
    <property type="entry name" value="GH16_2"/>
    <property type="match status" value="1"/>
</dbReference>
<gene>
    <name evidence="4" type="ORF">JIN78_11570</name>
</gene>
<accession>A0A934RRQ9</accession>
<organism evidence="4 5">
    <name type="scientific">Roseibacillus ishigakijimensis</name>
    <dbReference type="NCBI Taxonomy" id="454146"/>
    <lineage>
        <taxon>Bacteria</taxon>
        <taxon>Pseudomonadati</taxon>
        <taxon>Verrucomicrobiota</taxon>
        <taxon>Verrucomicrobiia</taxon>
        <taxon>Verrucomicrobiales</taxon>
        <taxon>Verrucomicrobiaceae</taxon>
        <taxon>Roseibacillus</taxon>
    </lineage>
</organism>
<protein>
    <recommendedName>
        <fullName evidence="3">GH16 domain-containing protein</fullName>
    </recommendedName>
</protein>
<feature type="domain" description="GH16" evidence="3">
    <location>
        <begin position="36"/>
        <end position="292"/>
    </location>
</feature>
<evidence type="ECO:0000313" key="5">
    <source>
        <dbReference type="Proteomes" id="UP000604083"/>
    </source>
</evidence>
<keyword evidence="2" id="KW-0732">Signal</keyword>
<dbReference type="GO" id="GO:0004553">
    <property type="term" value="F:hydrolase activity, hydrolyzing O-glycosyl compounds"/>
    <property type="evidence" value="ECO:0007669"/>
    <property type="project" value="InterPro"/>
</dbReference>
<dbReference type="GO" id="GO:0005975">
    <property type="term" value="P:carbohydrate metabolic process"/>
    <property type="evidence" value="ECO:0007669"/>
    <property type="project" value="InterPro"/>
</dbReference>
<comment type="caution">
    <text evidence="4">The sequence shown here is derived from an EMBL/GenBank/DDBJ whole genome shotgun (WGS) entry which is preliminary data.</text>
</comment>
<dbReference type="Gene3D" id="2.60.120.200">
    <property type="match status" value="1"/>
</dbReference>
<evidence type="ECO:0000259" key="3">
    <source>
        <dbReference type="PROSITE" id="PS51762"/>
    </source>
</evidence>
<feature type="chain" id="PRO_5037252847" description="GH16 domain-containing protein" evidence="2">
    <location>
        <begin position="24"/>
        <end position="294"/>
    </location>
</feature>
<dbReference type="Proteomes" id="UP000604083">
    <property type="component" value="Unassembled WGS sequence"/>
</dbReference>
<dbReference type="InterPro" id="IPR000757">
    <property type="entry name" value="Beta-glucanase-like"/>
</dbReference>
<dbReference type="AlphaFoldDB" id="A0A934RRQ9"/>
<keyword evidence="5" id="KW-1185">Reference proteome</keyword>